<accession>A0A1G5II63</accession>
<dbReference type="OrthoDB" id="5414903at2"/>
<evidence type="ECO:0000313" key="2">
    <source>
        <dbReference type="Proteomes" id="UP000198870"/>
    </source>
</evidence>
<dbReference type="RefSeq" id="WP_139164062.1">
    <property type="nucleotide sequence ID" value="NZ_FMUX01000020.1"/>
</dbReference>
<reference evidence="1 2" key="1">
    <citation type="submission" date="2016-10" db="EMBL/GenBank/DDBJ databases">
        <authorList>
            <person name="de Groot N.N."/>
        </authorList>
    </citation>
    <scope>NUCLEOTIDE SEQUENCE [LARGE SCALE GENOMIC DNA]</scope>
    <source>
        <strain evidence="1 2">AA1</strain>
    </source>
</reference>
<dbReference type="Proteomes" id="UP000198870">
    <property type="component" value="Unassembled WGS sequence"/>
</dbReference>
<dbReference type="EMBL" id="FMUX01000020">
    <property type="protein sequence ID" value="SCY75667.1"/>
    <property type="molecule type" value="Genomic_DNA"/>
</dbReference>
<protein>
    <submittedName>
        <fullName evidence="1">Uncharacterized protein</fullName>
    </submittedName>
</protein>
<keyword evidence="2" id="KW-1185">Reference proteome</keyword>
<evidence type="ECO:0000313" key="1">
    <source>
        <dbReference type="EMBL" id="SCY75667.1"/>
    </source>
</evidence>
<sequence length="261" mass="29293">METNDIYQVNRLIYLSLAHSNGRKQLVGRHQDEAKELVQRYQADGQFQVMVHDGLAGLELQMLDVDALALRVSAMHAGSFFAANLTEYGKILARNELKAAELLMVHCAVATAFFPSEADLDAPVEDLGIAMVEDVVEVLRRFAEAEAQMDEDEDLVHPEVRTAAKRFRELPEENPDSKRAGGGHSWVELIQRVFEHMVETGYLLAFEDRPGELEYRPTPSYQAALKNATVYAFHAFRDVVEDHEMMAEQADTADQAEGEAQ</sequence>
<gene>
    <name evidence="1" type="ORF">SAMN05216233_12029</name>
</gene>
<organism evidence="1 2">
    <name type="scientific">Desulfoluna spongiiphila</name>
    <dbReference type="NCBI Taxonomy" id="419481"/>
    <lineage>
        <taxon>Bacteria</taxon>
        <taxon>Pseudomonadati</taxon>
        <taxon>Thermodesulfobacteriota</taxon>
        <taxon>Desulfobacteria</taxon>
        <taxon>Desulfobacterales</taxon>
        <taxon>Desulfolunaceae</taxon>
        <taxon>Desulfoluna</taxon>
    </lineage>
</organism>
<proteinExistence type="predicted"/>
<name>A0A1G5II63_9BACT</name>
<dbReference type="AlphaFoldDB" id="A0A1G5II63"/>
<dbReference type="STRING" id="419481.SAMN05216233_12029"/>